<reference evidence="2" key="1">
    <citation type="submission" date="2022-07" db="EMBL/GenBank/DDBJ databases">
        <title>Genome Sequence of Physisporinus lineatus.</title>
        <authorList>
            <person name="Buettner E."/>
        </authorList>
    </citation>
    <scope>NUCLEOTIDE SEQUENCE</scope>
    <source>
        <strain evidence="2">VT162</strain>
    </source>
</reference>
<proteinExistence type="predicted"/>
<dbReference type="Proteomes" id="UP001212997">
    <property type="component" value="Unassembled WGS sequence"/>
</dbReference>
<keyword evidence="1" id="KW-0812">Transmembrane</keyword>
<feature type="transmembrane region" description="Helical" evidence="1">
    <location>
        <begin position="54"/>
        <end position="76"/>
    </location>
</feature>
<name>A0AAD5YJ81_9APHY</name>
<feature type="transmembrane region" description="Helical" evidence="1">
    <location>
        <begin position="111"/>
        <end position="133"/>
    </location>
</feature>
<keyword evidence="1" id="KW-0472">Membrane</keyword>
<dbReference type="AlphaFoldDB" id="A0AAD5YJ81"/>
<feature type="transmembrane region" description="Helical" evidence="1">
    <location>
        <begin position="154"/>
        <end position="171"/>
    </location>
</feature>
<feature type="transmembrane region" description="Helical" evidence="1">
    <location>
        <begin position="177"/>
        <end position="198"/>
    </location>
</feature>
<accession>A0AAD5YJ81</accession>
<gene>
    <name evidence="2" type="ORF">NLI96_g3252</name>
</gene>
<evidence type="ECO:0000313" key="3">
    <source>
        <dbReference type="Proteomes" id="UP001212997"/>
    </source>
</evidence>
<organism evidence="2 3">
    <name type="scientific">Meripilus lineatus</name>
    <dbReference type="NCBI Taxonomy" id="2056292"/>
    <lineage>
        <taxon>Eukaryota</taxon>
        <taxon>Fungi</taxon>
        <taxon>Dikarya</taxon>
        <taxon>Basidiomycota</taxon>
        <taxon>Agaricomycotina</taxon>
        <taxon>Agaricomycetes</taxon>
        <taxon>Polyporales</taxon>
        <taxon>Meripilaceae</taxon>
        <taxon>Meripilus</taxon>
    </lineage>
</organism>
<keyword evidence="1" id="KW-1133">Transmembrane helix</keyword>
<comment type="caution">
    <text evidence="2">The sequence shown here is derived from an EMBL/GenBank/DDBJ whole genome shotgun (WGS) entry which is preliminary data.</text>
</comment>
<sequence length="295" mass="32138">MAFLISTLVYQVIPVDNCQALGKVIGWLSAAALPLNSLLFFFRVRAVFSNSRPTIIFFAFMWVAVLAGSLSQPFGIESAHIGTTRNCITTAIQSYCSSGIVIATVNDTLSFIAISIQLLMYTLADTWSARFRAFFSGRGMTHMTRLLMQTGQQYYLTTVGVNIMAMVIILTPSVPPVYRAIIAIPNAAVFNVMACKVYRMVKLGAIKDQTFSSVTSSHNAPIQFAPIPPRSGSAKRGVVNPDDTLNLSTMRMTQATSDVSQMTTDMLGMDIDVESSIGSRGNLATDHDVKEHNIV</sequence>
<dbReference type="EMBL" id="JANAWD010000081">
    <property type="protein sequence ID" value="KAJ3487835.1"/>
    <property type="molecule type" value="Genomic_DNA"/>
</dbReference>
<evidence type="ECO:0000313" key="2">
    <source>
        <dbReference type="EMBL" id="KAJ3487835.1"/>
    </source>
</evidence>
<keyword evidence="3" id="KW-1185">Reference proteome</keyword>
<protein>
    <submittedName>
        <fullName evidence="2">Uncharacterized protein</fullName>
    </submittedName>
</protein>
<evidence type="ECO:0000256" key="1">
    <source>
        <dbReference type="SAM" id="Phobius"/>
    </source>
</evidence>
<feature type="transmembrane region" description="Helical" evidence="1">
    <location>
        <begin position="24"/>
        <end position="42"/>
    </location>
</feature>